<feature type="transmembrane region" description="Helical" evidence="8">
    <location>
        <begin position="338"/>
        <end position="355"/>
    </location>
</feature>
<feature type="transmembrane region" description="Helical" evidence="8">
    <location>
        <begin position="199"/>
        <end position="216"/>
    </location>
</feature>
<evidence type="ECO:0000256" key="7">
    <source>
        <dbReference type="ARBA" id="ARBA00023136"/>
    </source>
</evidence>
<dbReference type="GO" id="GO:0006874">
    <property type="term" value="P:intracellular calcium ion homeostasis"/>
    <property type="evidence" value="ECO:0007669"/>
    <property type="project" value="TreeGrafter"/>
</dbReference>
<protein>
    <submittedName>
        <fullName evidence="10">Sodium/calcium exchanger protein-domain-containing protein</fullName>
    </submittedName>
</protein>
<dbReference type="GO" id="GO:0000329">
    <property type="term" value="C:fungal-type vacuole membrane"/>
    <property type="evidence" value="ECO:0007669"/>
    <property type="project" value="TreeGrafter"/>
</dbReference>
<keyword evidence="7 8" id="KW-0472">Membrane</keyword>
<dbReference type="EMBL" id="WHUW01000004">
    <property type="protein sequence ID" value="KAF8447180.1"/>
    <property type="molecule type" value="Genomic_DNA"/>
</dbReference>
<dbReference type="PANTHER" id="PTHR31503:SF20">
    <property type="entry name" value="CA(2+)_H(+) EXCHANGER, PUTATIVE (EUROFUNG)-RELATED"/>
    <property type="match status" value="1"/>
</dbReference>
<feature type="transmembrane region" description="Helical" evidence="8">
    <location>
        <begin position="436"/>
        <end position="456"/>
    </location>
</feature>
<sequence length="465" mass="50892">MLLEQAAILMQPERKLAPAPTVWKSIRAIILASYFNVLLICIPVSWALHFALPHEHILIAIFSFLAIISLAKLLAFTTDELSIRVGHALGSLISVSLGNAVELIVSIVALVRCEIDIVQSSLVGSILSNLLLVLGTCFFVGGLRYSEQGFGPMLAQTNTSVLTISVIAVLLPSAFVMPLGNSFDSNTIDSLVLKMSRGVSVILLFIYAAYLFFQLFSHRDHYRHDSVDILRSKKYTKNPFKIQKFRRATVPKYTETPLVDSPSTSQPQIHILEPEEQTSFAADLESGYIKTTSEEGFEEPQMNVYVTFGMLIAITALVAVTAEFLVDSFNGLTNTGHISKVFLGIILLPIVGNAAEHVTEHVKAVTSSAGDKLTLSLSVAVGSSIQIALFIIPFDVLLGWCLGKPLTLSFDPLQSIVLFLSVLTVNYTIQDGKSNWLEGTILICLYSIVCVTFWFYPGAEPLLTC</sequence>
<comment type="subcellular location">
    <subcellularLocation>
        <location evidence="1">Endomembrane system</location>
        <topology evidence="1">Multi-pass membrane protein</topology>
    </subcellularLocation>
</comment>
<dbReference type="PANTHER" id="PTHR31503">
    <property type="entry name" value="VACUOLAR CALCIUM ION TRANSPORTER"/>
    <property type="match status" value="1"/>
</dbReference>
<evidence type="ECO:0000313" key="10">
    <source>
        <dbReference type="EMBL" id="KAF8447180.1"/>
    </source>
</evidence>
<dbReference type="GO" id="GO:0015369">
    <property type="term" value="F:calcium:proton antiporter activity"/>
    <property type="evidence" value="ECO:0007669"/>
    <property type="project" value="UniProtKB-ARBA"/>
</dbReference>
<dbReference type="AlphaFoldDB" id="A0AAD4C2F1"/>
<dbReference type="Pfam" id="PF01699">
    <property type="entry name" value="Na_Ca_ex"/>
    <property type="match status" value="2"/>
</dbReference>
<comment type="similarity">
    <text evidence="2">Belongs to the Ca(2+):cation antiporter (CaCA) (TC 2.A.19) family.</text>
</comment>
<evidence type="ECO:0000256" key="5">
    <source>
        <dbReference type="ARBA" id="ARBA00022989"/>
    </source>
</evidence>
<dbReference type="InterPro" id="IPR004837">
    <property type="entry name" value="NaCa_Exmemb"/>
</dbReference>
<evidence type="ECO:0000256" key="1">
    <source>
        <dbReference type="ARBA" id="ARBA00004127"/>
    </source>
</evidence>
<accession>A0AAD4C2F1</accession>
<feature type="transmembrane region" description="Helical" evidence="8">
    <location>
        <begin position="88"/>
        <end position="111"/>
    </location>
</feature>
<comment type="caution">
    <text evidence="10">The sequence shown here is derived from an EMBL/GenBank/DDBJ whole genome shotgun (WGS) entry which is preliminary data.</text>
</comment>
<keyword evidence="6" id="KW-0406">Ion transport</keyword>
<reference evidence="10" key="1">
    <citation type="submission" date="2019-10" db="EMBL/GenBank/DDBJ databases">
        <authorList>
            <consortium name="DOE Joint Genome Institute"/>
            <person name="Kuo A."/>
            <person name="Miyauchi S."/>
            <person name="Kiss E."/>
            <person name="Drula E."/>
            <person name="Kohler A."/>
            <person name="Sanchez-Garcia M."/>
            <person name="Andreopoulos B."/>
            <person name="Barry K.W."/>
            <person name="Bonito G."/>
            <person name="Buee M."/>
            <person name="Carver A."/>
            <person name="Chen C."/>
            <person name="Cichocki N."/>
            <person name="Clum A."/>
            <person name="Culley D."/>
            <person name="Crous P.W."/>
            <person name="Fauchery L."/>
            <person name="Girlanda M."/>
            <person name="Hayes R."/>
            <person name="Keri Z."/>
            <person name="LaButti K."/>
            <person name="Lipzen A."/>
            <person name="Lombard V."/>
            <person name="Magnuson J."/>
            <person name="Maillard F."/>
            <person name="Morin E."/>
            <person name="Murat C."/>
            <person name="Nolan M."/>
            <person name="Ohm R."/>
            <person name="Pangilinan J."/>
            <person name="Pereira M."/>
            <person name="Perotto S."/>
            <person name="Peter M."/>
            <person name="Riley R."/>
            <person name="Sitrit Y."/>
            <person name="Stielow B."/>
            <person name="Szollosi G."/>
            <person name="Zifcakova L."/>
            <person name="Stursova M."/>
            <person name="Spatafora J.W."/>
            <person name="Tedersoo L."/>
            <person name="Vaario L.-M."/>
            <person name="Yamada A."/>
            <person name="Yan M."/>
            <person name="Wang P."/>
            <person name="Xu J."/>
            <person name="Bruns T."/>
            <person name="Baldrian P."/>
            <person name="Vilgalys R."/>
            <person name="Henrissat B."/>
            <person name="Grigoriev I.V."/>
            <person name="Hibbett D."/>
            <person name="Nagy L.G."/>
            <person name="Martin F.M."/>
        </authorList>
    </citation>
    <scope>NUCLEOTIDE SEQUENCE</scope>
    <source>
        <strain evidence="10">BED1</strain>
    </source>
</reference>
<evidence type="ECO:0000259" key="9">
    <source>
        <dbReference type="Pfam" id="PF01699"/>
    </source>
</evidence>
<gene>
    <name evidence="10" type="ORF">L210DRAFT_3641142</name>
</gene>
<feature type="domain" description="Sodium/calcium exchanger membrane region" evidence="9">
    <location>
        <begin position="57"/>
        <end position="215"/>
    </location>
</feature>
<reference evidence="10" key="2">
    <citation type="journal article" date="2020" name="Nat. Commun.">
        <title>Large-scale genome sequencing of mycorrhizal fungi provides insights into the early evolution of symbiotic traits.</title>
        <authorList>
            <person name="Miyauchi S."/>
            <person name="Kiss E."/>
            <person name="Kuo A."/>
            <person name="Drula E."/>
            <person name="Kohler A."/>
            <person name="Sanchez-Garcia M."/>
            <person name="Morin E."/>
            <person name="Andreopoulos B."/>
            <person name="Barry K.W."/>
            <person name="Bonito G."/>
            <person name="Buee M."/>
            <person name="Carver A."/>
            <person name="Chen C."/>
            <person name="Cichocki N."/>
            <person name="Clum A."/>
            <person name="Culley D."/>
            <person name="Crous P.W."/>
            <person name="Fauchery L."/>
            <person name="Girlanda M."/>
            <person name="Hayes R.D."/>
            <person name="Keri Z."/>
            <person name="LaButti K."/>
            <person name="Lipzen A."/>
            <person name="Lombard V."/>
            <person name="Magnuson J."/>
            <person name="Maillard F."/>
            <person name="Murat C."/>
            <person name="Nolan M."/>
            <person name="Ohm R.A."/>
            <person name="Pangilinan J."/>
            <person name="Pereira M.F."/>
            <person name="Perotto S."/>
            <person name="Peter M."/>
            <person name="Pfister S."/>
            <person name="Riley R."/>
            <person name="Sitrit Y."/>
            <person name="Stielow J.B."/>
            <person name="Szollosi G."/>
            <person name="Zifcakova L."/>
            <person name="Stursova M."/>
            <person name="Spatafora J.W."/>
            <person name="Tedersoo L."/>
            <person name="Vaario L.M."/>
            <person name="Yamada A."/>
            <person name="Yan M."/>
            <person name="Wang P."/>
            <person name="Xu J."/>
            <person name="Bruns T."/>
            <person name="Baldrian P."/>
            <person name="Vilgalys R."/>
            <person name="Dunand C."/>
            <person name="Henrissat B."/>
            <person name="Grigoriev I.V."/>
            <person name="Hibbett D."/>
            <person name="Nagy L.G."/>
            <person name="Martin F.M."/>
        </authorList>
    </citation>
    <scope>NUCLEOTIDE SEQUENCE</scope>
    <source>
        <strain evidence="10">BED1</strain>
    </source>
</reference>
<organism evidence="10 11">
    <name type="scientific">Boletus edulis BED1</name>
    <dbReference type="NCBI Taxonomy" id="1328754"/>
    <lineage>
        <taxon>Eukaryota</taxon>
        <taxon>Fungi</taxon>
        <taxon>Dikarya</taxon>
        <taxon>Basidiomycota</taxon>
        <taxon>Agaricomycotina</taxon>
        <taxon>Agaricomycetes</taxon>
        <taxon>Agaricomycetidae</taxon>
        <taxon>Boletales</taxon>
        <taxon>Boletineae</taxon>
        <taxon>Boletaceae</taxon>
        <taxon>Boletoideae</taxon>
        <taxon>Boletus</taxon>
    </lineage>
</organism>
<feature type="transmembrane region" description="Helical" evidence="8">
    <location>
        <begin position="117"/>
        <end position="140"/>
    </location>
</feature>
<feature type="transmembrane region" description="Helical" evidence="8">
    <location>
        <begin position="304"/>
        <end position="326"/>
    </location>
</feature>
<keyword evidence="3" id="KW-0813">Transport</keyword>
<evidence type="ECO:0000256" key="4">
    <source>
        <dbReference type="ARBA" id="ARBA00022692"/>
    </source>
</evidence>
<evidence type="ECO:0000313" key="11">
    <source>
        <dbReference type="Proteomes" id="UP001194468"/>
    </source>
</evidence>
<evidence type="ECO:0000256" key="8">
    <source>
        <dbReference type="SAM" id="Phobius"/>
    </source>
</evidence>
<evidence type="ECO:0000256" key="2">
    <source>
        <dbReference type="ARBA" id="ARBA00008170"/>
    </source>
</evidence>
<feature type="transmembrane region" description="Helical" evidence="8">
    <location>
        <begin position="28"/>
        <end position="51"/>
    </location>
</feature>
<name>A0AAD4C2F1_BOLED</name>
<dbReference type="Proteomes" id="UP001194468">
    <property type="component" value="Unassembled WGS sequence"/>
</dbReference>
<proteinExistence type="inferred from homology"/>
<dbReference type="InterPro" id="IPR004713">
    <property type="entry name" value="CaH_exchang"/>
</dbReference>
<dbReference type="Gene3D" id="1.20.1420.30">
    <property type="entry name" value="NCX, central ion-binding region"/>
    <property type="match status" value="2"/>
</dbReference>
<dbReference type="FunFam" id="1.20.1420.30:FF:000024">
    <property type="entry name" value="Calcium/proton exchanger, variant"/>
    <property type="match status" value="1"/>
</dbReference>
<evidence type="ECO:0000256" key="6">
    <source>
        <dbReference type="ARBA" id="ARBA00023065"/>
    </source>
</evidence>
<feature type="transmembrane region" description="Helical" evidence="8">
    <location>
        <begin position="57"/>
        <end position="76"/>
    </location>
</feature>
<dbReference type="GO" id="GO:0012505">
    <property type="term" value="C:endomembrane system"/>
    <property type="evidence" value="ECO:0007669"/>
    <property type="project" value="UniProtKB-SubCell"/>
</dbReference>
<keyword evidence="5 8" id="KW-1133">Transmembrane helix</keyword>
<keyword evidence="4 8" id="KW-0812">Transmembrane</keyword>
<feature type="transmembrane region" description="Helical" evidence="8">
    <location>
        <begin position="412"/>
        <end position="429"/>
    </location>
</feature>
<dbReference type="InterPro" id="IPR044880">
    <property type="entry name" value="NCX_ion-bd_dom_sf"/>
</dbReference>
<evidence type="ECO:0000256" key="3">
    <source>
        <dbReference type="ARBA" id="ARBA00022448"/>
    </source>
</evidence>
<feature type="domain" description="Sodium/calcium exchanger membrane region" evidence="9">
    <location>
        <begin position="308"/>
        <end position="454"/>
    </location>
</feature>
<feature type="transmembrane region" description="Helical" evidence="8">
    <location>
        <begin position="161"/>
        <end position="179"/>
    </location>
</feature>
<keyword evidence="11" id="KW-1185">Reference proteome</keyword>
<feature type="transmembrane region" description="Helical" evidence="8">
    <location>
        <begin position="375"/>
        <end position="400"/>
    </location>
</feature>